<evidence type="ECO:0000313" key="2">
    <source>
        <dbReference type="Proteomes" id="UP000004986"/>
    </source>
</evidence>
<organism evidence="1 2">
    <name type="scientific">Pseudomonas syringae pv. pisi str. 1704B</name>
    <dbReference type="NCBI Taxonomy" id="629263"/>
    <lineage>
        <taxon>Bacteria</taxon>
        <taxon>Pseudomonadati</taxon>
        <taxon>Pseudomonadota</taxon>
        <taxon>Gammaproteobacteria</taxon>
        <taxon>Pseudomonadales</taxon>
        <taxon>Pseudomonadaceae</taxon>
        <taxon>Pseudomonas</taxon>
        <taxon>Pseudomonas syringae</taxon>
    </lineage>
</organism>
<accession>F3GL34</accession>
<dbReference type="EMBL" id="AEAI01002517">
    <property type="protein sequence ID" value="EGH47787.1"/>
    <property type="molecule type" value="Genomic_DNA"/>
</dbReference>
<protein>
    <submittedName>
        <fullName evidence="1">Uncharacterized protein</fullName>
    </submittedName>
</protein>
<dbReference type="Proteomes" id="UP000004986">
    <property type="component" value="Unassembled WGS sequence"/>
</dbReference>
<evidence type="ECO:0000313" key="1">
    <source>
        <dbReference type="EMBL" id="EGH47787.1"/>
    </source>
</evidence>
<gene>
    <name evidence="1" type="ORF">PSYPI_38142</name>
</gene>
<reference evidence="1 2" key="1">
    <citation type="journal article" date="2011" name="PLoS Pathog.">
        <title>Dynamic evolution of pathogenicity revealed by sequencing and comparative genomics of 19 Pseudomonas syringae isolates.</title>
        <authorList>
            <person name="Baltrus D.A."/>
            <person name="Nishimura M.T."/>
            <person name="Romanchuk A."/>
            <person name="Chang J.H."/>
            <person name="Mukhtar M.S."/>
            <person name="Cherkis K."/>
            <person name="Roach J."/>
            <person name="Grant S.R."/>
            <person name="Jones C.D."/>
            <person name="Dangl J.L."/>
        </authorList>
    </citation>
    <scope>NUCLEOTIDE SEQUENCE [LARGE SCALE GENOMIC DNA]</scope>
    <source>
        <strain evidence="1 2">1704B</strain>
    </source>
</reference>
<dbReference type="HOGENOM" id="CLU_2364689_0_0_6"/>
<name>F3GL34_PSESJ</name>
<proteinExistence type="predicted"/>
<comment type="caution">
    <text evidence="1">The sequence shown here is derived from an EMBL/GenBank/DDBJ whole genome shotgun (WGS) entry which is preliminary data.</text>
</comment>
<dbReference type="AlphaFoldDB" id="F3GL34"/>
<keyword evidence="2" id="KW-1185">Reference proteome</keyword>
<sequence>GGLQAGVASFDCDIGWEREAGPVIDDIPDIVPDNNIFRVPCFDNDLLVDTHSDRFTKLVCCQRRMLDSDAVPIDKNRITCSHIFVSVEGNAYPFR</sequence>
<feature type="non-terminal residue" evidence="1">
    <location>
        <position position="1"/>
    </location>
</feature>